<reference evidence="1 2" key="1">
    <citation type="submission" date="2018-08" db="EMBL/GenBank/DDBJ databases">
        <title>Genomic investigation of the strawberry pathogen Phytophthora fragariae indicates pathogenicity is determined by transcriptional variation in three key races.</title>
        <authorList>
            <person name="Adams T.M."/>
            <person name="Armitage A.D."/>
            <person name="Sobczyk M.K."/>
            <person name="Bates H.J."/>
            <person name="Dunwell J.M."/>
            <person name="Nellist C.F."/>
            <person name="Harrison R.J."/>
        </authorList>
    </citation>
    <scope>NUCLEOTIDE SEQUENCE [LARGE SCALE GENOMIC DNA]</scope>
    <source>
        <strain evidence="1 2">SCRP333</strain>
    </source>
</reference>
<accession>A0A6A4FRJ6</accession>
<dbReference type="EMBL" id="QXFT01000095">
    <property type="protein sequence ID" value="KAE9355366.1"/>
    <property type="molecule type" value="Genomic_DNA"/>
</dbReference>
<organism evidence="1 2">
    <name type="scientific">Phytophthora rubi</name>
    <dbReference type="NCBI Taxonomy" id="129364"/>
    <lineage>
        <taxon>Eukaryota</taxon>
        <taxon>Sar</taxon>
        <taxon>Stramenopiles</taxon>
        <taxon>Oomycota</taxon>
        <taxon>Peronosporomycetes</taxon>
        <taxon>Peronosporales</taxon>
        <taxon>Peronosporaceae</taxon>
        <taxon>Phytophthora</taxon>
    </lineage>
</organism>
<keyword evidence="2" id="KW-1185">Reference proteome</keyword>
<dbReference type="AlphaFoldDB" id="A0A6A4FRJ6"/>
<sequence length="180" mass="19990">MGLLDAIRQDVLKQKEEETVNFFSKVSDLRTFIAVADPAPDVNITMKMCCLSTERLNGDNGTRVTVVDAIRKQYIAQFTVWDAEGKKGFASKVSLRFRPGGLYESRQVDGVVFYADIPSGRVPRRSEQSCRSATSAELAQVSPRESGAKVSCDRPTWASTWMTLVNSTATAVMTWVPQRM</sequence>
<evidence type="ECO:0000313" key="2">
    <source>
        <dbReference type="Proteomes" id="UP000434957"/>
    </source>
</evidence>
<evidence type="ECO:0000313" key="1">
    <source>
        <dbReference type="EMBL" id="KAE9355366.1"/>
    </source>
</evidence>
<dbReference type="Proteomes" id="UP000434957">
    <property type="component" value="Unassembled WGS sequence"/>
</dbReference>
<gene>
    <name evidence="1" type="ORF">PR003_g2897</name>
</gene>
<protein>
    <submittedName>
        <fullName evidence="1">Uncharacterized protein</fullName>
    </submittedName>
</protein>
<proteinExistence type="predicted"/>
<comment type="caution">
    <text evidence="1">The sequence shown here is derived from an EMBL/GenBank/DDBJ whole genome shotgun (WGS) entry which is preliminary data.</text>
</comment>
<name>A0A6A4FRJ6_9STRA</name>